<dbReference type="EMBL" id="JAUJYN010000012">
    <property type="protein sequence ID" value="KAK1258944.1"/>
    <property type="molecule type" value="Genomic_DNA"/>
</dbReference>
<dbReference type="FunFam" id="1.20.245.10:FF:000002">
    <property type="entry name" value="Lipoxygenase"/>
    <property type="match status" value="1"/>
</dbReference>
<dbReference type="GO" id="GO:0046872">
    <property type="term" value="F:metal ion binding"/>
    <property type="evidence" value="ECO:0007669"/>
    <property type="project" value="UniProtKB-UniRule"/>
</dbReference>
<dbReference type="SMART" id="SM00308">
    <property type="entry name" value="LH2"/>
    <property type="match status" value="1"/>
</dbReference>
<protein>
    <recommendedName>
        <fullName evidence="13">Lipoxygenase</fullName>
        <ecNumber evidence="13">1.13.11.-</ecNumber>
    </recommendedName>
</protein>
<dbReference type="SUPFAM" id="SSF49723">
    <property type="entry name" value="Lipase/lipooxygenase domain (PLAT/LH2 domain)"/>
    <property type="match status" value="1"/>
</dbReference>
<evidence type="ECO:0000256" key="14">
    <source>
        <dbReference type="SAM" id="MobiDB-lite"/>
    </source>
</evidence>
<evidence type="ECO:0000256" key="8">
    <source>
        <dbReference type="ARBA" id="ARBA00023002"/>
    </source>
</evidence>
<feature type="domain" description="Lipoxygenase" evidence="16">
    <location>
        <begin position="155"/>
        <end position="855"/>
    </location>
</feature>
<dbReference type="InterPro" id="IPR000907">
    <property type="entry name" value="LipOase"/>
</dbReference>
<keyword evidence="4" id="KW-0479">Metal-binding</keyword>
<evidence type="ECO:0000256" key="10">
    <source>
        <dbReference type="ARBA" id="ARBA00023098"/>
    </source>
</evidence>
<keyword evidence="6" id="KW-0276">Fatty acid metabolism</keyword>
<dbReference type="GO" id="GO:0006633">
    <property type="term" value="P:fatty acid biosynthetic process"/>
    <property type="evidence" value="ECO:0007669"/>
    <property type="project" value="UniProtKB-KW"/>
</dbReference>
<name>A0AAV9A4A2_ACOGR</name>
<organism evidence="17 18">
    <name type="scientific">Acorus gramineus</name>
    <name type="common">Dwarf sweet flag</name>
    <dbReference type="NCBI Taxonomy" id="55184"/>
    <lineage>
        <taxon>Eukaryota</taxon>
        <taxon>Viridiplantae</taxon>
        <taxon>Streptophyta</taxon>
        <taxon>Embryophyta</taxon>
        <taxon>Tracheophyta</taxon>
        <taxon>Spermatophyta</taxon>
        <taxon>Magnoliopsida</taxon>
        <taxon>Liliopsida</taxon>
        <taxon>Acoraceae</taxon>
        <taxon>Acorus</taxon>
    </lineage>
</organism>
<evidence type="ECO:0000256" key="9">
    <source>
        <dbReference type="ARBA" id="ARBA00023004"/>
    </source>
</evidence>
<feature type="domain" description="PLAT" evidence="15">
    <location>
        <begin position="36"/>
        <end position="152"/>
    </location>
</feature>
<evidence type="ECO:0000313" key="18">
    <source>
        <dbReference type="Proteomes" id="UP001179952"/>
    </source>
</evidence>
<accession>A0AAV9A4A2</accession>
<dbReference type="PANTHER" id="PTHR11771">
    <property type="entry name" value="LIPOXYGENASE"/>
    <property type="match status" value="1"/>
</dbReference>
<reference evidence="17" key="1">
    <citation type="journal article" date="2023" name="Nat. Commun.">
        <title>Diploid and tetraploid genomes of Acorus and the evolution of monocots.</title>
        <authorList>
            <person name="Ma L."/>
            <person name="Liu K.W."/>
            <person name="Li Z."/>
            <person name="Hsiao Y.Y."/>
            <person name="Qi Y."/>
            <person name="Fu T."/>
            <person name="Tang G.D."/>
            <person name="Zhang D."/>
            <person name="Sun W.H."/>
            <person name="Liu D.K."/>
            <person name="Li Y."/>
            <person name="Chen G.Z."/>
            <person name="Liu X.D."/>
            <person name="Liao X.Y."/>
            <person name="Jiang Y.T."/>
            <person name="Yu X."/>
            <person name="Hao Y."/>
            <person name="Huang J."/>
            <person name="Zhao X.W."/>
            <person name="Ke S."/>
            <person name="Chen Y.Y."/>
            <person name="Wu W.L."/>
            <person name="Hsu J.L."/>
            <person name="Lin Y.F."/>
            <person name="Huang M.D."/>
            <person name="Li C.Y."/>
            <person name="Huang L."/>
            <person name="Wang Z.W."/>
            <person name="Zhao X."/>
            <person name="Zhong W.Y."/>
            <person name="Peng D.H."/>
            <person name="Ahmad S."/>
            <person name="Lan S."/>
            <person name="Zhang J.S."/>
            <person name="Tsai W.C."/>
            <person name="Van de Peer Y."/>
            <person name="Liu Z.J."/>
        </authorList>
    </citation>
    <scope>NUCLEOTIDE SEQUENCE</scope>
    <source>
        <strain evidence="17">SCP</strain>
    </source>
</reference>
<dbReference type="InterPro" id="IPR036392">
    <property type="entry name" value="PLAT/LH2_dom_sf"/>
</dbReference>
<keyword evidence="10" id="KW-0443">Lipid metabolism</keyword>
<evidence type="ECO:0000256" key="3">
    <source>
        <dbReference type="ARBA" id="ARBA00022516"/>
    </source>
</evidence>
<dbReference type="Gene3D" id="3.10.450.60">
    <property type="match status" value="1"/>
</dbReference>
<dbReference type="Proteomes" id="UP001179952">
    <property type="component" value="Unassembled WGS sequence"/>
</dbReference>
<keyword evidence="7" id="KW-0223">Dioxygenase</keyword>
<dbReference type="Gene3D" id="4.10.375.10">
    <property type="entry name" value="Lipoxygenase-1, Domain 2"/>
    <property type="match status" value="1"/>
</dbReference>
<keyword evidence="9" id="KW-0408">Iron</keyword>
<dbReference type="FunFam" id="3.10.450.60:FF:000002">
    <property type="entry name" value="Lipoxygenase"/>
    <property type="match status" value="1"/>
</dbReference>
<dbReference type="InterPro" id="IPR001024">
    <property type="entry name" value="PLAT/LH2_dom"/>
</dbReference>
<evidence type="ECO:0000256" key="12">
    <source>
        <dbReference type="PROSITE-ProRule" id="PRU00152"/>
    </source>
</evidence>
<dbReference type="InterPro" id="IPR001246">
    <property type="entry name" value="LipOase_plant"/>
</dbReference>
<evidence type="ECO:0000256" key="1">
    <source>
        <dbReference type="ARBA" id="ARBA00001962"/>
    </source>
</evidence>
<dbReference type="AlphaFoldDB" id="A0AAV9A4A2"/>
<evidence type="ECO:0000313" key="17">
    <source>
        <dbReference type="EMBL" id="KAK1258944.1"/>
    </source>
</evidence>
<dbReference type="InterPro" id="IPR042057">
    <property type="entry name" value="Lipoxy_PLAT/LH2"/>
</dbReference>
<dbReference type="PRINTS" id="PR00468">
    <property type="entry name" value="PLTLPOXGNASE"/>
</dbReference>
<evidence type="ECO:0000256" key="2">
    <source>
        <dbReference type="ARBA" id="ARBA00009419"/>
    </source>
</evidence>
<comment type="function">
    <text evidence="13">Plant lipoxygenase may be involved in a number of diverse aspects of plant physiology including growth and development, pest resistance, and senescence or responses to wounding.</text>
</comment>
<evidence type="ECO:0000256" key="13">
    <source>
        <dbReference type="RuleBase" id="RU003975"/>
    </source>
</evidence>
<comment type="pathway">
    <text evidence="13">Lipid metabolism; oxylipin biosynthesis.</text>
</comment>
<dbReference type="GO" id="GO:0009611">
    <property type="term" value="P:response to wounding"/>
    <property type="evidence" value="ECO:0007669"/>
    <property type="project" value="UniProtKB-ARBA"/>
</dbReference>
<dbReference type="Gene3D" id="2.60.60.20">
    <property type="entry name" value="PLAT/LH2 domain"/>
    <property type="match status" value="1"/>
</dbReference>
<feature type="region of interest" description="Disordered" evidence="14">
    <location>
        <begin position="202"/>
        <end position="240"/>
    </location>
</feature>
<dbReference type="EC" id="1.13.11.-" evidence="13"/>
<reference evidence="17" key="2">
    <citation type="submission" date="2023-06" db="EMBL/GenBank/DDBJ databases">
        <authorList>
            <person name="Ma L."/>
            <person name="Liu K.-W."/>
            <person name="Li Z."/>
            <person name="Hsiao Y.-Y."/>
            <person name="Qi Y."/>
            <person name="Fu T."/>
            <person name="Tang G."/>
            <person name="Zhang D."/>
            <person name="Sun W.-H."/>
            <person name="Liu D.-K."/>
            <person name="Li Y."/>
            <person name="Chen G.-Z."/>
            <person name="Liu X.-D."/>
            <person name="Liao X.-Y."/>
            <person name="Jiang Y.-T."/>
            <person name="Yu X."/>
            <person name="Hao Y."/>
            <person name="Huang J."/>
            <person name="Zhao X.-W."/>
            <person name="Ke S."/>
            <person name="Chen Y.-Y."/>
            <person name="Wu W.-L."/>
            <person name="Hsu J.-L."/>
            <person name="Lin Y.-F."/>
            <person name="Huang M.-D."/>
            <person name="Li C.-Y."/>
            <person name="Huang L."/>
            <person name="Wang Z.-W."/>
            <person name="Zhao X."/>
            <person name="Zhong W.-Y."/>
            <person name="Peng D.-H."/>
            <person name="Ahmad S."/>
            <person name="Lan S."/>
            <person name="Zhang J.-S."/>
            <person name="Tsai W.-C."/>
            <person name="Van De Peer Y."/>
            <person name="Liu Z.-J."/>
        </authorList>
    </citation>
    <scope>NUCLEOTIDE SEQUENCE</scope>
    <source>
        <strain evidence="17">SCP</strain>
        <tissue evidence="17">Leaves</tissue>
    </source>
</reference>
<dbReference type="InterPro" id="IPR013819">
    <property type="entry name" value="LipOase_C"/>
</dbReference>
<dbReference type="Gene3D" id="4.10.372.10">
    <property type="entry name" value="Lipoxygenase-1, Domain 3"/>
    <property type="match status" value="1"/>
</dbReference>
<comment type="caution">
    <text evidence="17">The sequence shown here is derived from an EMBL/GenBank/DDBJ whole genome shotgun (WGS) entry which is preliminary data.</text>
</comment>
<dbReference type="SUPFAM" id="SSF48484">
    <property type="entry name" value="Lipoxigenase"/>
    <property type="match status" value="1"/>
</dbReference>
<dbReference type="CDD" id="cd01751">
    <property type="entry name" value="PLAT_LH2"/>
    <property type="match status" value="1"/>
</dbReference>
<dbReference type="PROSITE" id="PS00081">
    <property type="entry name" value="LIPOXYGENASE_2"/>
    <property type="match status" value="1"/>
</dbReference>
<dbReference type="Pfam" id="PF01477">
    <property type="entry name" value="PLAT"/>
    <property type="match status" value="1"/>
</dbReference>
<evidence type="ECO:0000256" key="5">
    <source>
        <dbReference type="ARBA" id="ARBA00022767"/>
    </source>
</evidence>
<comment type="caution">
    <text evidence="12">Lacks conserved residue(s) required for the propagation of feature annotation.</text>
</comment>
<evidence type="ECO:0000256" key="7">
    <source>
        <dbReference type="ARBA" id="ARBA00022964"/>
    </source>
</evidence>
<keyword evidence="5 13" id="KW-0925">Oxylipin biosynthesis</keyword>
<evidence type="ECO:0000259" key="15">
    <source>
        <dbReference type="PROSITE" id="PS50095"/>
    </source>
</evidence>
<dbReference type="InterPro" id="IPR027433">
    <property type="entry name" value="Lipoxygenase_dom_3"/>
</dbReference>
<evidence type="ECO:0000256" key="6">
    <source>
        <dbReference type="ARBA" id="ARBA00022832"/>
    </source>
</evidence>
<dbReference type="InterPro" id="IPR020834">
    <property type="entry name" value="LipOase_CS"/>
</dbReference>
<comment type="cofactor">
    <cofactor evidence="1">
        <name>Fe cation</name>
        <dbReference type="ChEBI" id="CHEBI:24875"/>
    </cofactor>
</comment>
<evidence type="ECO:0000256" key="11">
    <source>
        <dbReference type="ARBA" id="ARBA00023160"/>
    </source>
</evidence>
<gene>
    <name evidence="17" type="ORF">QJS04_geneDACA010225</name>
</gene>
<keyword evidence="8" id="KW-0560">Oxidoreductase</keyword>
<dbReference type="Pfam" id="PF00305">
    <property type="entry name" value="Lipoxygenase"/>
    <property type="match status" value="1"/>
</dbReference>
<dbReference type="Gene3D" id="1.20.245.10">
    <property type="entry name" value="Lipoxygenase-1, Domain 5"/>
    <property type="match status" value="1"/>
</dbReference>
<keyword evidence="11 13" id="KW-0275">Fatty acid biosynthesis</keyword>
<dbReference type="FunFam" id="4.10.375.10:FF:000001">
    <property type="entry name" value="Lipoxygenase"/>
    <property type="match status" value="1"/>
</dbReference>
<dbReference type="GO" id="GO:0016702">
    <property type="term" value="F:oxidoreductase activity, acting on single donors with incorporation of molecular oxygen, incorporation of two atoms of oxygen"/>
    <property type="evidence" value="ECO:0007669"/>
    <property type="project" value="InterPro"/>
</dbReference>
<keyword evidence="3 13" id="KW-0444">Lipid biosynthesis</keyword>
<dbReference type="GO" id="GO:0034440">
    <property type="term" value="P:lipid oxidation"/>
    <property type="evidence" value="ECO:0007669"/>
    <property type="project" value="InterPro"/>
</dbReference>
<sequence length="855" mass="96145">MLGRVVDALTGNQKIKGCVVLMKKDVLGLNDFKASAIDKVEEFFGNRVELHLVSAVQPDPVNNDRGKIGTSTNLENWAHLNQAGESTLDVQFEWDDHFGTPGAIIVKNNHSSEFFLKSITLDDVSLVSHVHFDCNSWIYPVNKYKYDRIFFTNQTYLPSEMPLLLRPYRDQELVNLRGTGKGELKEWDRVYDYALYNDLGDPDKSPEDARPVLGNSTEFPYPRRGRTGRPPTKTDPNTESRLPPLVSLNIYVPRDERFGHLKMSDFLAWAIKSISQFVQPGLKSVLDPKDEYETFEDTYKIYEGGIKLPKLNELSDIVPIEIIKELLRTDGAGLYKFPTPQVIQDSKEAWRTDEEFAREMLAGVNPVIISLLKDFPPKSKLDPAEYGNQNSSISAQHIEKGLDGLSVREALAQNKLFILDHHDTLMPYLSRINSTKETKTYASRTLLFLNPDGTLRPLAIELSLPHPDGQRHGAVSKVFTPAKSGIENALWQLAKAYVTVNDSGVHQLISHFLKTHAVIEPFVIATHRQLSAVHPVHKLLSPHYRDTMNINALARQILINAGGILERTVFPGRYAMEMSAVVYRSWVFTEQGLPADLLKRGMAVEDSTQSSKLRLLIEDYPYAVDGLEIWSAIEEWVADYCAIYYPSDDMVKADVELQAWWKEVRELGHGDKKDEPWWPAMRTVSDLASTCTTIIWVSSALHAATNFGQYPYAGYFPNRPTGSRRFMPEPGTPEWAELESDPTRSFLGTISGKFQSLLGIAIIEILSRHSSDEVYLGRRASDGWTGDQRAINAFQRFGERLESIEEQIMKRNGDAGLKNRVGPVNIAYTLLYPSTSNPGQATGITGKGIPNSVSI</sequence>
<dbReference type="PRINTS" id="PR00087">
    <property type="entry name" value="LIPOXYGENASE"/>
</dbReference>
<evidence type="ECO:0000259" key="16">
    <source>
        <dbReference type="PROSITE" id="PS51393"/>
    </source>
</evidence>
<evidence type="ECO:0000256" key="4">
    <source>
        <dbReference type="ARBA" id="ARBA00022723"/>
    </source>
</evidence>
<keyword evidence="18" id="KW-1185">Reference proteome</keyword>
<proteinExistence type="inferred from homology"/>
<dbReference type="GO" id="GO:0031408">
    <property type="term" value="P:oxylipin biosynthetic process"/>
    <property type="evidence" value="ECO:0007669"/>
    <property type="project" value="UniProtKB-UniRule"/>
</dbReference>
<dbReference type="PROSITE" id="PS50095">
    <property type="entry name" value="PLAT"/>
    <property type="match status" value="1"/>
</dbReference>
<dbReference type="InterPro" id="IPR036226">
    <property type="entry name" value="LipOase_C_sf"/>
</dbReference>
<comment type="similarity">
    <text evidence="2 13">Belongs to the lipoxygenase family.</text>
</comment>
<dbReference type="PROSITE" id="PS51393">
    <property type="entry name" value="LIPOXYGENASE_3"/>
    <property type="match status" value="1"/>
</dbReference>